<feature type="region of interest" description="Disordered" evidence="2">
    <location>
        <begin position="257"/>
        <end position="288"/>
    </location>
</feature>
<keyword evidence="1" id="KW-0479">Metal-binding</keyword>
<accession>T1EX16</accession>
<proteinExistence type="predicted"/>
<dbReference type="InParanoid" id="T1EX16"/>
<protein>
    <recommendedName>
        <fullName evidence="3">C2H2-type domain-containing protein</fullName>
    </recommendedName>
</protein>
<dbReference type="InterPro" id="IPR013087">
    <property type="entry name" value="Znf_C2H2_type"/>
</dbReference>
<dbReference type="EMBL" id="AMQM01002103">
    <property type="status" value="NOT_ANNOTATED_CDS"/>
    <property type="molecule type" value="Genomic_DNA"/>
</dbReference>
<dbReference type="RefSeq" id="XP_009030377.1">
    <property type="nucleotide sequence ID" value="XM_009032129.1"/>
</dbReference>
<dbReference type="InterPro" id="IPR036236">
    <property type="entry name" value="Znf_C2H2_sf"/>
</dbReference>
<dbReference type="EnsemblMetazoa" id="HelroT165590">
    <property type="protein sequence ID" value="HelroP165590"/>
    <property type="gene ID" value="HelroG165590"/>
</dbReference>
<evidence type="ECO:0000313" key="4">
    <source>
        <dbReference type="EMBL" id="ESN91537.1"/>
    </source>
</evidence>
<organism evidence="5 6">
    <name type="scientific">Helobdella robusta</name>
    <name type="common">Californian leech</name>
    <dbReference type="NCBI Taxonomy" id="6412"/>
    <lineage>
        <taxon>Eukaryota</taxon>
        <taxon>Metazoa</taxon>
        <taxon>Spiralia</taxon>
        <taxon>Lophotrochozoa</taxon>
        <taxon>Annelida</taxon>
        <taxon>Clitellata</taxon>
        <taxon>Hirudinea</taxon>
        <taxon>Rhynchobdellida</taxon>
        <taxon>Glossiphoniidae</taxon>
        <taxon>Helobdella</taxon>
    </lineage>
</organism>
<feature type="region of interest" description="Disordered" evidence="2">
    <location>
        <begin position="332"/>
        <end position="444"/>
    </location>
</feature>
<dbReference type="SUPFAM" id="SSF57667">
    <property type="entry name" value="beta-beta-alpha zinc fingers"/>
    <property type="match status" value="1"/>
</dbReference>
<name>T1EX16_HELRO</name>
<evidence type="ECO:0000256" key="2">
    <source>
        <dbReference type="SAM" id="MobiDB-lite"/>
    </source>
</evidence>
<evidence type="ECO:0000259" key="3">
    <source>
        <dbReference type="PROSITE" id="PS50157"/>
    </source>
</evidence>
<dbReference type="CTD" id="20201116"/>
<dbReference type="GeneID" id="20201116"/>
<dbReference type="AlphaFoldDB" id="T1EX16"/>
<evidence type="ECO:0000313" key="6">
    <source>
        <dbReference type="Proteomes" id="UP000015101"/>
    </source>
</evidence>
<keyword evidence="6" id="KW-1185">Reference proteome</keyword>
<dbReference type="KEGG" id="hro:HELRODRAFT_165590"/>
<feature type="compositionally biased region" description="Low complexity" evidence="2">
    <location>
        <begin position="206"/>
        <end position="227"/>
    </location>
</feature>
<reference evidence="5" key="3">
    <citation type="submission" date="2015-06" db="UniProtKB">
        <authorList>
            <consortium name="EnsemblMetazoa"/>
        </authorList>
    </citation>
    <scope>IDENTIFICATION</scope>
</reference>
<reference evidence="4 6" key="2">
    <citation type="journal article" date="2013" name="Nature">
        <title>Insights into bilaterian evolution from three spiralian genomes.</title>
        <authorList>
            <person name="Simakov O."/>
            <person name="Marletaz F."/>
            <person name="Cho S.J."/>
            <person name="Edsinger-Gonzales E."/>
            <person name="Havlak P."/>
            <person name="Hellsten U."/>
            <person name="Kuo D.H."/>
            <person name="Larsson T."/>
            <person name="Lv J."/>
            <person name="Arendt D."/>
            <person name="Savage R."/>
            <person name="Osoegawa K."/>
            <person name="de Jong P."/>
            <person name="Grimwood J."/>
            <person name="Chapman J.A."/>
            <person name="Shapiro H."/>
            <person name="Aerts A."/>
            <person name="Otillar R.P."/>
            <person name="Terry A.Y."/>
            <person name="Boore J.L."/>
            <person name="Grigoriev I.V."/>
            <person name="Lindberg D.R."/>
            <person name="Seaver E.C."/>
            <person name="Weisblat D.A."/>
            <person name="Putnam N.H."/>
            <person name="Rokhsar D.S."/>
        </authorList>
    </citation>
    <scope>NUCLEOTIDE SEQUENCE</scope>
</reference>
<dbReference type="PROSITE" id="PS00028">
    <property type="entry name" value="ZINC_FINGER_C2H2_1"/>
    <property type="match status" value="1"/>
</dbReference>
<feature type="compositionally biased region" description="Low complexity" evidence="2">
    <location>
        <begin position="412"/>
        <end position="444"/>
    </location>
</feature>
<dbReference type="Gene3D" id="3.30.160.60">
    <property type="entry name" value="Classic Zinc Finger"/>
    <property type="match status" value="1"/>
</dbReference>
<dbReference type="Proteomes" id="UP000015101">
    <property type="component" value="Unassembled WGS sequence"/>
</dbReference>
<dbReference type="GO" id="GO:0008270">
    <property type="term" value="F:zinc ion binding"/>
    <property type="evidence" value="ECO:0007669"/>
    <property type="project" value="UniProtKB-KW"/>
</dbReference>
<dbReference type="EMBL" id="KB097700">
    <property type="protein sequence ID" value="ESN91537.1"/>
    <property type="molecule type" value="Genomic_DNA"/>
</dbReference>
<gene>
    <name evidence="5" type="primary">20201116</name>
    <name evidence="4" type="ORF">HELRODRAFT_165590</name>
</gene>
<feature type="compositionally biased region" description="Low complexity" evidence="2">
    <location>
        <begin position="117"/>
        <end position="141"/>
    </location>
</feature>
<keyword evidence="1" id="KW-0862">Zinc</keyword>
<sequence>MNLKPDQKRVQILLIDTIASLCRNGLSYHNGIAIQGVIGITVDKSEVFLVHINQNLSICDDGDGNDGSTGATKDQAAEFEFFESDKSNPKHFSKGSPGNHNFRAENYQNSRRRLIPTNVNSSNNTNNSNNTSNNINNNSVSDEQDHKFPSPPSFSNPQQQMHDYKPLIYQPSYESPVNSSHTSSTPNVKSIKIEPHFSNTQQSQFSGHHNNSGSSGSNNNLHAGAANINNPSVNNDILENDDSDCYINDSQFLNTNQNYGYNASPRGSGCRRTNRRRGGRRGGATQNRQPMVRQGENFNMSTSWGDMMTTSFVCKVCGQSFVHKSNLLGHQIRIHGRQKNKRGRPPTNNSINLSNDNETVNSNNNNHNNSTDYHNSMNNMYSSMLHGGNHDDDDDDVHDQDDNMQDGAISDDNNVINPQNFNNNNNNNANNSNIVDSNFQQQNVNRNFQVMSNW</sequence>
<dbReference type="HOGENOM" id="CLU_603098_0_0_1"/>
<feature type="compositionally biased region" description="Low complexity" evidence="2">
    <location>
        <begin position="352"/>
        <end position="376"/>
    </location>
</feature>
<feature type="region of interest" description="Disordered" evidence="2">
    <location>
        <begin position="84"/>
        <end position="160"/>
    </location>
</feature>
<feature type="domain" description="C2H2-type" evidence="3">
    <location>
        <begin position="312"/>
        <end position="340"/>
    </location>
</feature>
<dbReference type="PROSITE" id="PS50157">
    <property type="entry name" value="ZINC_FINGER_C2H2_2"/>
    <property type="match status" value="1"/>
</dbReference>
<feature type="region of interest" description="Disordered" evidence="2">
    <location>
        <begin position="201"/>
        <end position="234"/>
    </location>
</feature>
<keyword evidence="1" id="KW-0863">Zinc-finger</keyword>
<evidence type="ECO:0000256" key="1">
    <source>
        <dbReference type="PROSITE-ProRule" id="PRU00042"/>
    </source>
</evidence>
<feature type="compositionally biased region" description="Basic residues" evidence="2">
    <location>
        <begin position="332"/>
        <end position="344"/>
    </location>
</feature>
<feature type="compositionally biased region" description="Acidic residues" evidence="2">
    <location>
        <begin position="391"/>
        <end position="404"/>
    </location>
</feature>
<evidence type="ECO:0000313" key="5">
    <source>
        <dbReference type="EnsemblMetazoa" id="HelroP165590"/>
    </source>
</evidence>
<reference evidence="6" key="1">
    <citation type="submission" date="2012-12" db="EMBL/GenBank/DDBJ databases">
        <authorList>
            <person name="Hellsten U."/>
            <person name="Grimwood J."/>
            <person name="Chapman J.A."/>
            <person name="Shapiro H."/>
            <person name="Aerts A."/>
            <person name="Otillar R.P."/>
            <person name="Terry A.Y."/>
            <person name="Boore J.L."/>
            <person name="Simakov O."/>
            <person name="Marletaz F."/>
            <person name="Cho S.-J."/>
            <person name="Edsinger-Gonzales E."/>
            <person name="Havlak P."/>
            <person name="Kuo D.-H."/>
            <person name="Larsson T."/>
            <person name="Lv J."/>
            <person name="Arendt D."/>
            <person name="Savage R."/>
            <person name="Osoegawa K."/>
            <person name="de Jong P."/>
            <person name="Lindberg D.R."/>
            <person name="Seaver E.C."/>
            <person name="Weisblat D.A."/>
            <person name="Putnam N.H."/>
            <person name="Grigoriev I.V."/>
            <person name="Rokhsar D.S."/>
        </authorList>
    </citation>
    <scope>NUCLEOTIDE SEQUENCE</scope>
</reference>
<dbReference type="SMART" id="SM00355">
    <property type="entry name" value="ZnF_C2H2"/>
    <property type="match status" value="1"/>
</dbReference>